<keyword evidence="4" id="KW-1185">Reference proteome</keyword>
<protein>
    <recommendedName>
        <fullName evidence="2">Bacterial alpha-L-rhamnosidase N-terminal domain-containing protein</fullName>
    </recommendedName>
</protein>
<reference evidence="3 4" key="1">
    <citation type="submission" date="2019-09" db="EMBL/GenBank/DDBJ databases">
        <title>Distinct polysaccharide growth profiles of human intestinal Prevotella copri isolates.</title>
        <authorList>
            <person name="Fehlner-Peach H."/>
            <person name="Magnabosco C."/>
            <person name="Raghavan V."/>
            <person name="Scher J.U."/>
            <person name="Tett A."/>
            <person name="Cox L.M."/>
            <person name="Gottsegen C."/>
            <person name="Watters A."/>
            <person name="Wiltshire- Gordon J.D."/>
            <person name="Segata N."/>
            <person name="Bonneau R."/>
            <person name="Littman D.R."/>
        </authorList>
    </citation>
    <scope>NUCLEOTIDE SEQUENCE [LARGE SCALE GENOMIC DNA]</scope>
    <source>
        <strain evidence="4">iAQ1173</strain>
    </source>
</reference>
<gene>
    <name evidence="3" type="ORF">F7D20_09185</name>
</gene>
<evidence type="ECO:0000313" key="4">
    <source>
        <dbReference type="Proteomes" id="UP000384372"/>
    </source>
</evidence>
<dbReference type="AlphaFoldDB" id="A0A6A7WCH5"/>
<evidence type="ECO:0000313" key="3">
    <source>
        <dbReference type="EMBL" id="MQP12122.1"/>
    </source>
</evidence>
<dbReference type="Pfam" id="PF08531">
    <property type="entry name" value="Bac_rhamnosid_N"/>
    <property type="match status" value="1"/>
</dbReference>
<sequence>MIRKIICIIFSILWVLNSHSQEFGTHWISYPFPDDSTEVMFRHTYITKHRPQQAYITFASMGSCKVYINERNVSREVYYKNTTPQGILLHTYDVTRYLRPDSNTIAVWYAPCPQATAYSQNAASKQLTLDYYGTSHNGSAFYQQADESWSCSLSEGNRITQDSIGNTIEVFDNRQYDNNWKASDFFFQESEKPVHRLLKETKGIYTTLPTYPAYVNRLRYVLSPIAEYEDSLGLHYDFGRFFQGSVRITLREAKKGEKLEINGLVYICSGEMDEQAFRRLSTSRQKSITIKGDRHFRKSQIQKIEGLEIY</sequence>
<comment type="caution">
    <text evidence="3">The sequence shown here is derived from an EMBL/GenBank/DDBJ whole genome shotgun (WGS) entry which is preliminary data.</text>
</comment>
<organism evidence="3 4">
    <name type="scientific">Segatella copri</name>
    <dbReference type="NCBI Taxonomy" id="165179"/>
    <lineage>
        <taxon>Bacteria</taxon>
        <taxon>Pseudomonadati</taxon>
        <taxon>Bacteroidota</taxon>
        <taxon>Bacteroidia</taxon>
        <taxon>Bacteroidales</taxon>
        <taxon>Prevotellaceae</taxon>
        <taxon>Segatella</taxon>
    </lineage>
</organism>
<dbReference type="Proteomes" id="UP000384372">
    <property type="component" value="Unassembled WGS sequence"/>
</dbReference>
<dbReference type="RefSeq" id="WP_158463779.1">
    <property type="nucleotide sequence ID" value="NZ_VZAD01000069.1"/>
</dbReference>
<proteinExistence type="predicted"/>
<dbReference type="SUPFAM" id="SSF49785">
    <property type="entry name" value="Galactose-binding domain-like"/>
    <property type="match status" value="1"/>
</dbReference>
<dbReference type="InterPro" id="IPR013737">
    <property type="entry name" value="Bac_rhamnosid_N"/>
</dbReference>
<keyword evidence="1" id="KW-0732">Signal</keyword>
<accession>A0A6A7WCH5</accession>
<feature type="chain" id="PRO_5025554409" description="Bacterial alpha-L-rhamnosidase N-terminal domain-containing protein" evidence="1">
    <location>
        <begin position="21"/>
        <end position="310"/>
    </location>
</feature>
<dbReference type="Gene3D" id="2.60.120.260">
    <property type="entry name" value="Galactose-binding domain-like"/>
    <property type="match status" value="1"/>
</dbReference>
<evidence type="ECO:0000259" key="2">
    <source>
        <dbReference type="Pfam" id="PF08531"/>
    </source>
</evidence>
<dbReference type="EMBL" id="VZAD01000069">
    <property type="protein sequence ID" value="MQP12122.1"/>
    <property type="molecule type" value="Genomic_DNA"/>
</dbReference>
<dbReference type="InterPro" id="IPR008979">
    <property type="entry name" value="Galactose-bd-like_sf"/>
</dbReference>
<name>A0A6A7WCH5_9BACT</name>
<evidence type="ECO:0000256" key="1">
    <source>
        <dbReference type="SAM" id="SignalP"/>
    </source>
</evidence>
<dbReference type="OrthoDB" id="1070583at2"/>
<feature type="domain" description="Bacterial alpha-L-rhamnosidase N-terminal" evidence="2">
    <location>
        <begin position="50"/>
        <end position="186"/>
    </location>
</feature>
<feature type="signal peptide" evidence="1">
    <location>
        <begin position="1"/>
        <end position="20"/>
    </location>
</feature>